<sequence>MKPSPSPLIPSNTSLTLPPSLLPPFSPSVSNLLTANCVAQAMQKIDVQNPNVQVINIKKVGTQDRYRVILSDGTHYIQGMLATQLNQLVADNQLVENAIICLKEFITNVVQDKTVLILLKCEIVSTHPAKIGNPTEVYKADVAAGSSNKPVGGMYDAPPPAPAAGGSSNYSNPYQNQASRSASGGGSAPTGRSGLSSNIIPVSQLNPYQNKWVIKGRITNKGDMRTWNNAKGEGCLFSIDILDASGMDIRGTFFKEDANKWFNVLEVDKVYTFSGGRLKVANPQWNKCKCQHEITFDRSTDIQLCEEDASIQQNIFDFSQIVKLESIEPESIIDIIGVVASISPVTSITAKKTGNELKKCELTVMDDSDAQVNVTLWGKKAETAENEFAGCPVVAFKGLKVSDYGGRSCGTLMSSAILKGPRIPETERIQSWFQNRGANATVKNLSTGGGGAGRVETFESRKTVSAIRNEQLGYNEKPDWLSFKATISFIKKDKEGGPWYPACPNAEEPCRNMCKVISTSDDHWQCEKCNKQYDKCTRRYIFSATFADNTSTCWASMFNDQALALLGGHTADELNEWMQNGDYDKFEKVFDDALFTDWIVKAKVKSELVSEEQRVKTTAYSISPVDYAKESRDLLKAIKGLQ</sequence>
<dbReference type="Pfam" id="PF04057">
    <property type="entry name" value="Rep-A_N"/>
    <property type="match status" value="1"/>
</dbReference>
<keyword evidence="5 9" id="KW-0863">Zinc-finger</keyword>
<dbReference type="Proteomes" id="UP001165085">
    <property type="component" value="Unassembled WGS sequence"/>
</dbReference>
<reference evidence="15" key="1">
    <citation type="journal article" date="2023" name="Commun. Biol.">
        <title>Genome analysis of Parmales, the sister group of diatoms, reveals the evolutionary specialization of diatoms from phago-mixotrophs to photoautotrophs.</title>
        <authorList>
            <person name="Ban H."/>
            <person name="Sato S."/>
            <person name="Yoshikawa S."/>
            <person name="Yamada K."/>
            <person name="Nakamura Y."/>
            <person name="Ichinomiya M."/>
            <person name="Sato N."/>
            <person name="Blanc-Mathieu R."/>
            <person name="Endo H."/>
            <person name="Kuwata A."/>
            <person name="Ogata H."/>
        </authorList>
    </citation>
    <scope>NUCLEOTIDE SEQUENCE [LARGE SCALE GENOMIC DNA]</scope>
    <source>
        <strain evidence="15">NIES 3701</strain>
    </source>
</reference>
<dbReference type="GO" id="GO:0005634">
    <property type="term" value="C:nucleus"/>
    <property type="evidence" value="ECO:0007669"/>
    <property type="project" value="UniProtKB-SubCell"/>
</dbReference>
<dbReference type="PANTHER" id="PTHR47165">
    <property type="entry name" value="OS03G0429900 PROTEIN"/>
    <property type="match status" value="1"/>
</dbReference>
<dbReference type="CDD" id="cd04477">
    <property type="entry name" value="RPA1N"/>
    <property type="match status" value="1"/>
</dbReference>
<dbReference type="OrthoDB" id="1751331at2759"/>
<dbReference type="InterPro" id="IPR047192">
    <property type="entry name" value="Euk_RPA1_DBD_C"/>
</dbReference>
<dbReference type="EMBL" id="BRXY01000379">
    <property type="protein sequence ID" value="GMH90987.1"/>
    <property type="molecule type" value="Genomic_DNA"/>
</dbReference>
<evidence type="ECO:0000256" key="6">
    <source>
        <dbReference type="ARBA" id="ARBA00022833"/>
    </source>
</evidence>
<feature type="compositionally biased region" description="Polar residues" evidence="10">
    <location>
        <begin position="166"/>
        <end position="177"/>
    </location>
</feature>
<evidence type="ECO:0000313" key="14">
    <source>
        <dbReference type="EMBL" id="GMH90987.1"/>
    </source>
</evidence>
<keyword evidence="6 9" id="KW-0862">Zinc</keyword>
<evidence type="ECO:0000259" key="13">
    <source>
        <dbReference type="Pfam" id="PF16900"/>
    </source>
</evidence>
<comment type="caution">
    <text evidence="14">The sequence shown here is derived from an EMBL/GenBank/DDBJ whole genome shotgun (WGS) entry which is preliminary data.</text>
</comment>
<dbReference type="InterPro" id="IPR007199">
    <property type="entry name" value="Rep_factor-A_N"/>
</dbReference>
<comment type="subcellular location">
    <subcellularLocation>
        <location evidence="1 9">Nucleus</location>
    </subcellularLocation>
</comment>
<dbReference type="GO" id="GO:0006310">
    <property type="term" value="P:DNA recombination"/>
    <property type="evidence" value="ECO:0007669"/>
    <property type="project" value="InterPro"/>
</dbReference>
<evidence type="ECO:0000259" key="12">
    <source>
        <dbReference type="Pfam" id="PF08646"/>
    </source>
</evidence>
<dbReference type="FunFam" id="2.40.50.140:FF:000090">
    <property type="entry name" value="Replication protein A subunit"/>
    <property type="match status" value="1"/>
</dbReference>
<dbReference type="FunFam" id="2.40.50.140:FF:000041">
    <property type="entry name" value="Replication protein A subunit"/>
    <property type="match status" value="1"/>
</dbReference>
<dbReference type="InterPro" id="IPR004591">
    <property type="entry name" value="Rfa1"/>
</dbReference>
<dbReference type="FunFam" id="2.40.50.140:FF:000117">
    <property type="entry name" value="Replication protein A subunit"/>
    <property type="match status" value="1"/>
</dbReference>
<proteinExistence type="inferred from homology"/>
<comment type="similarity">
    <text evidence="2 9">Belongs to the replication factor A protein 1 family.</text>
</comment>
<feature type="domain" description="Replication factor A C-terminal" evidence="12">
    <location>
        <begin position="480"/>
        <end position="634"/>
    </location>
</feature>
<evidence type="ECO:0000256" key="9">
    <source>
        <dbReference type="RuleBase" id="RU364130"/>
    </source>
</evidence>
<dbReference type="GO" id="GO:0006260">
    <property type="term" value="P:DNA replication"/>
    <property type="evidence" value="ECO:0007669"/>
    <property type="project" value="UniProtKB-KW"/>
</dbReference>
<evidence type="ECO:0000256" key="5">
    <source>
        <dbReference type="ARBA" id="ARBA00022771"/>
    </source>
</evidence>
<accession>A0A9W7BIB4</accession>
<dbReference type="NCBIfam" id="TIGR00617">
    <property type="entry name" value="rpa1"/>
    <property type="match status" value="1"/>
</dbReference>
<dbReference type="InterPro" id="IPR012340">
    <property type="entry name" value="NA-bd_OB-fold"/>
</dbReference>
<evidence type="ECO:0000256" key="3">
    <source>
        <dbReference type="ARBA" id="ARBA00022705"/>
    </source>
</evidence>
<evidence type="ECO:0000259" key="11">
    <source>
        <dbReference type="Pfam" id="PF04057"/>
    </source>
</evidence>
<name>A0A9W7BIB4_9STRA</name>
<dbReference type="GO" id="GO:0006281">
    <property type="term" value="P:DNA repair"/>
    <property type="evidence" value="ECO:0007669"/>
    <property type="project" value="InterPro"/>
</dbReference>
<feature type="region of interest" description="Disordered" evidence="10">
    <location>
        <begin position="151"/>
        <end position="198"/>
    </location>
</feature>
<dbReference type="Pfam" id="PF16900">
    <property type="entry name" value="REPA_OB_2"/>
    <property type="match status" value="1"/>
</dbReference>
<keyword evidence="8 9" id="KW-0539">Nucleus</keyword>
<feature type="domain" description="Replication factor-A protein 1 N-terminal" evidence="11">
    <location>
        <begin position="33"/>
        <end position="125"/>
    </location>
</feature>
<dbReference type="SUPFAM" id="SSF50249">
    <property type="entry name" value="Nucleic acid-binding proteins"/>
    <property type="match status" value="4"/>
</dbReference>
<evidence type="ECO:0000256" key="7">
    <source>
        <dbReference type="ARBA" id="ARBA00023125"/>
    </source>
</evidence>
<dbReference type="Gene3D" id="2.40.50.140">
    <property type="entry name" value="Nucleic acid-binding proteins"/>
    <property type="match status" value="4"/>
</dbReference>
<gene>
    <name evidence="14" type="ORF">TrST_g6866</name>
</gene>
<evidence type="ECO:0000256" key="1">
    <source>
        <dbReference type="ARBA" id="ARBA00004123"/>
    </source>
</evidence>
<dbReference type="CDD" id="cd04475">
    <property type="entry name" value="RPA1_DBD_B"/>
    <property type="match status" value="1"/>
</dbReference>
<evidence type="ECO:0000313" key="15">
    <source>
        <dbReference type="Proteomes" id="UP001165085"/>
    </source>
</evidence>
<evidence type="ECO:0000256" key="2">
    <source>
        <dbReference type="ARBA" id="ARBA00005690"/>
    </source>
</evidence>
<keyword evidence="15" id="KW-1185">Reference proteome</keyword>
<dbReference type="GO" id="GO:0008270">
    <property type="term" value="F:zinc ion binding"/>
    <property type="evidence" value="ECO:0007669"/>
    <property type="project" value="UniProtKB-KW"/>
</dbReference>
<evidence type="ECO:0000256" key="8">
    <source>
        <dbReference type="ARBA" id="ARBA00023242"/>
    </source>
</evidence>
<evidence type="ECO:0000256" key="4">
    <source>
        <dbReference type="ARBA" id="ARBA00022723"/>
    </source>
</evidence>
<dbReference type="GO" id="GO:0003677">
    <property type="term" value="F:DNA binding"/>
    <property type="evidence" value="ECO:0007669"/>
    <property type="project" value="UniProtKB-KW"/>
</dbReference>
<dbReference type="InterPro" id="IPR031657">
    <property type="entry name" value="REPA_OB_2"/>
</dbReference>
<dbReference type="FunFam" id="2.40.50.140:FF:000064">
    <property type="entry name" value="Replication protein A subunit"/>
    <property type="match status" value="1"/>
</dbReference>
<dbReference type="CDD" id="cd04476">
    <property type="entry name" value="RPA1_DBD_C"/>
    <property type="match status" value="1"/>
</dbReference>
<evidence type="ECO:0000256" key="10">
    <source>
        <dbReference type="SAM" id="MobiDB-lite"/>
    </source>
</evidence>
<organism evidence="14 15">
    <name type="scientific">Triparma strigata</name>
    <dbReference type="NCBI Taxonomy" id="1606541"/>
    <lineage>
        <taxon>Eukaryota</taxon>
        <taxon>Sar</taxon>
        <taxon>Stramenopiles</taxon>
        <taxon>Ochrophyta</taxon>
        <taxon>Bolidophyceae</taxon>
        <taxon>Parmales</taxon>
        <taxon>Triparmaceae</taxon>
        <taxon>Triparma</taxon>
    </lineage>
</organism>
<keyword evidence="7 9" id="KW-0238">DNA-binding</keyword>
<dbReference type="PANTHER" id="PTHR47165:SF4">
    <property type="entry name" value="OS03G0429900 PROTEIN"/>
    <property type="match status" value="1"/>
</dbReference>
<feature type="domain" description="Replication protein A OB" evidence="13">
    <location>
        <begin position="321"/>
        <end position="417"/>
    </location>
</feature>
<protein>
    <recommendedName>
        <fullName evidence="9">Replication protein A subunit</fullName>
    </recommendedName>
</protein>
<dbReference type="CDD" id="cd04474">
    <property type="entry name" value="RPA1_DBD_A"/>
    <property type="match status" value="1"/>
</dbReference>
<keyword evidence="3 9" id="KW-0235">DNA replication</keyword>
<keyword evidence="4 9" id="KW-0479">Metal-binding</keyword>
<dbReference type="Pfam" id="PF08646">
    <property type="entry name" value="Rep_fac-A_C"/>
    <property type="match status" value="1"/>
</dbReference>
<dbReference type="AlphaFoldDB" id="A0A9W7BIB4"/>
<dbReference type="InterPro" id="IPR013955">
    <property type="entry name" value="Rep_factor-A_C"/>
</dbReference>